<accession>T0KV49</accession>
<dbReference type="EMBL" id="AMYD01004418">
    <property type="protein sequence ID" value="EQB43191.1"/>
    <property type="molecule type" value="Genomic_DNA"/>
</dbReference>
<dbReference type="HOGENOM" id="CLU_3430966_0_0_1"/>
<organism evidence="1 2">
    <name type="scientific">Colletotrichum gloeosporioides (strain Cg-14)</name>
    <name type="common">Anthracnose fungus</name>
    <name type="synonym">Glomerella cingulata</name>
    <dbReference type="NCBI Taxonomy" id="1237896"/>
    <lineage>
        <taxon>Eukaryota</taxon>
        <taxon>Fungi</taxon>
        <taxon>Dikarya</taxon>
        <taxon>Ascomycota</taxon>
        <taxon>Pezizomycotina</taxon>
        <taxon>Sordariomycetes</taxon>
        <taxon>Hypocreomycetidae</taxon>
        <taxon>Glomerellales</taxon>
        <taxon>Glomerellaceae</taxon>
        <taxon>Colletotrichum</taxon>
        <taxon>Colletotrichum gloeosporioides species complex</taxon>
    </lineage>
</organism>
<gene>
    <name evidence="1" type="ORF">CGLO_18188</name>
</gene>
<evidence type="ECO:0000313" key="2">
    <source>
        <dbReference type="Proteomes" id="UP000015530"/>
    </source>
</evidence>
<evidence type="ECO:0000313" key="1">
    <source>
        <dbReference type="EMBL" id="EQB43191.1"/>
    </source>
</evidence>
<protein>
    <submittedName>
        <fullName evidence="1">Uncharacterized protein</fullName>
    </submittedName>
</protein>
<name>T0KV49_COLGC</name>
<dbReference type="AlphaFoldDB" id="T0KV49"/>
<dbReference type="Proteomes" id="UP000015530">
    <property type="component" value="Unassembled WGS sequence"/>
</dbReference>
<proteinExistence type="predicted"/>
<reference evidence="2" key="1">
    <citation type="journal article" date="2013" name="Mol. Plant Microbe Interact.">
        <title>Global aspects of pacC regulation of pathogenicity genes in Colletotrichum gloeosporioides as revealed by transcriptome analysis.</title>
        <authorList>
            <person name="Alkan N."/>
            <person name="Meng X."/>
            <person name="Friedlander G."/>
            <person name="Reuveni E."/>
            <person name="Sukno S."/>
            <person name="Sherman A."/>
            <person name="Thon M."/>
            <person name="Fluhr R."/>
            <person name="Prusky D."/>
        </authorList>
    </citation>
    <scope>NUCLEOTIDE SEQUENCE [LARGE SCALE GENOMIC DNA]</scope>
    <source>
        <strain evidence="2">Cg-14</strain>
    </source>
</reference>
<sequence length="18" mass="2145">MTYTIVLLFLSYNIRSPL</sequence>
<comment type="caution">
    <text evidence="1">The sequence shown here is derived from an EMBL/GenBank/DDBJ whole genome shotgun (WGS) entry which is preliminary data.</text>
</comment>